<dbReference type="CDD" id="cd01736">
    <property type="entry name" value="LSm14_N"/>
    <property type="match status" value="1"/>
</dbReference>
<feature type="compositionally biased region" description="Basic residues" evidence="3">
    <location>
        <begin position="413"/>
        <end position="425"/>
    </location>
</feature>
<dbReference type="InterPro" id="IPR025761">
    <property type="entry name" value="FFD_box"/>
</dbReference>
<name>A0A0W4ZQA1_PNEJ7</name>
<accession>A0A0W4ZQA1</accession>
<dbReference type="Gene3D" id="2.30.30.100">
    <property type="match status" value="1"/>
</dbReference>
<reference evidence="7" key="1">
    <citation type="journal article" date="2016" name="Nat. Commun.">
        <title>Genome analysis of three Pneumocystis species reveals adaptation mechanisms to life exclusively in mammalian hosts.</title>
        <authorList>
            <person name="Ma L."/>
            <person name="Chen Z."/>
            <person name="Huang D.W."/>
            <person name="Kutty G."/>
            <person name="Ishihara M."/>
            <person name="Wang H."/>
            <person name="Abouelleil A."/>
            <person name="Bishop L."/>
            <person name="Davey E."/>
            <person name="Deng R."/>
            <person name="Deng X."/>
            <person name="Fan L."/>
            <person name="Fantoni G."/>
            <person name="Fitzgerald M."/>
            <person name="Gogineni E."/>
            <person name="Goldberg J.M."/>
            <person name="Handley G."/>
            <person name="Hu X."/>
            <person name="Huber C."/>
            <person name="Jiao X."/>
            <person name="Jones K."/>
            <person name="Levin J.Z."/>
            <person name="Liu Y."/>
            <person name="Macdonald P."/>
            <person name="Melnikov A."/>
            <person name="Raley C."/>
            <person name="Sassi M."/>
            <person name="Sherman B.T."/>
            <person name="Song X."/>
            <person name="Sykes S."/>
            <person name="Tran B."/>
            <person name="Walsh L."/>
            <person name="Xia Y."/>
            <person name="Yang J."/>
            <person name="Young S."/>
            <person name="Zeng Q."/>
            <person name="Zheng X."/>
            <person name="Stephens R."/>
            <person name="Nusbaum C."/>
            <person name="Birren B.W."/>
            <person name="Azadi P."/>
            <person name="Lempicki R.A."/>
            <person name="Cuomo C.A."/>
            <person name="Kovacs J.A."/>
        </authorList>
    </citation>
    <scope>NUCLEOTIDE SEQUENCE [LARGE SCALE GENOMIC DNA]</scope>
    <source>
        <strain evidence="7">RU7</strain>
    </source>
</reference>
<feature type="region of interest" description="Disordered" evidence="3">
    <location>
        <begin position="380"/>
        <end position="454"/>
    </location>
</feature>
<evidence type="ECO:0000313" key="6">
    <source>
        <dbReference type="EMBL" id="KTW30541.1"/>
    </source>
</evidence>
<dbReference type="GeneID" id="28940342"/>
<dbReference type="STRING" id="1408657.A0A0W4ZQA1"/>
<dbReference type="RefSeq" id="XP_018229832.1">
    <property type="nucleotide sequence ID" value="XM_018374087.1"/>
</dbReference>
<proteinExistence type="predicted"/>
<dbReference type="Proteomes" id="UP000053447">
    <property type="component" value="Unassembled WGS sequence"/>
</dbReference>
<evidence type="ECO:0000256" key="2">
    <source>
        <dbReference type="PROSITE-ProRule" id="PRU00869"/>
    </source>
</evidence>
<dbReference type="GO" id="GO:0003729">
    <property type="term" value="F:mRNA binding"/>
    <property type="evidence" value="ECO:0007669"/>
    <property type="project" value="TreeGrafter"/>
</dbReference>
<feature type="compositionally biased region" description="Polar residues" evidence="3">
    <location>
        <begin position="283"/>
        <end position="294"/>
    </location>
</feature>
<dbReference type="InterPro" id="IPR019050">
    <property type="entry name" value="FDF_dom"/>
</dbReference>
<dbReference type="SMART" id="SM01199">
    <property type="entry name" value="FDF"/>
    <property type="match status" value="1"/>
</dbReference>
<evidence type="ECO:0000259" key="5">
    <source>
        <dbReference type="PROSITE" id="PS51536"/>
    </source>
</evidence>
<dbReference type="PANTHER" id="PTHR13586:SF0">
    <property type="entry name" value="TRAILER HITCH, ISOFORM H"/>
    <property type="match status" value="1"/>
</dbReference>
<feature type="domain" description="FFD box profile" evidence="4">
    <location>
        <begin position="360"/>
        <end position="376"/>
    </location>
</feature>
<feature type="region of interest" description="Disordered" evidence="3">
    <location>
        <begin position="103"/>
        <end position="134"/>
    </location>
</feature>
<dbReference type="SUPFAM" id="SSF50182">
    <property type="entry name" value="Sm-like ribonucleoproteins"/>
    <property type="match status" value="1"/>
</dbReference>
<feature type="region of interest" description="Disordered" evidence="3">
    <location>
        <begin position="283"/>
        <end position="309"/>
    </location>
</feature>
<dbReference type="EMBL" id="LFWA01000007">
    <property type="protein sequence ID" value="KTW30541.1"/>
    <property type="molecule type" value="Genomic_DNA"/>
</dbReference>
<dbReference type="OrthoDB" id="21539at2759"/>
<dbReference type="InterPro" id="IPR025768">
    <property type="entry name" value="TFG_box"/>
</dbReference>
<dbReference type="SMART" id="SM01271">
    <property type="entry name" value="LSM14"/>
    <property type="match status" value="1"/>
</dbReference>
<dbReference type="InterPro" id="IPR025609">
    <property type="entry name" value="Lsm14-like_N"/>
</dbReference>
<evidence type="ECO:0000259" key="4">
    <source>
        <dbReference type="PROSITE" id="PS51513"/>
    </source>
</evidence>
<feature type="compositionally biased region" description="Basic and acidic residues" evidence="3">
    <location>
        <begin position="380"/>
        <end position="398"/>
    </location>
</feature>
<dbReference type="PROSITE" id="PS51536">
    <property type="entry name" value="TFG"/>
    <property type="match status" value="1"/>
</dbReference>
<dbReference type="GO" id="GO:0033962">
    <property type="term" value="P:P-body assembly"/>
    <property type="evidence" value="ECO:0007669"/>
    <property type="project" value="TreeGrafter"/>
</dbReference>
<dbReference type="VEuPathDB" id="FungiDB:T551_01824"/>
<evidence type="ECO:0000313" key="7">
    <source>
        <dbReference type="Proteomes" id="UP000053447"/>
    </source>
</evidence>
<dbReference type="AlphaFoldDB" id="A0A0W4ZQA1"/>
<dbReference type="PROSITE" id="PS51513">
    <property type="entry name" value="FFD"/>
    <property type="match status" value="1"/>
</dbReference>
<dbReference type="Pfam" id="PF12701">
    <property type="entry name" value="LSM14"/>
    <property type="match status" value="1"/>
</dbReference>
<feature type="compositionally biased region" description="Polar residues" evidence="3">
    <location>
        <begin position="103"/>
        <end position="130"/>
    </location>
</feature>
<dbReference type="PANTHER" id="PTHR13586">
    <property type="entry name" value="SCD6 PROTEIN-RELATED"/>
    <property type="match status" value="1"/>
</dbReference>
<keyword evidence="7" id="KW-1185">Reference proteome</keyword>
<protein>
    <recommendedName>
        <fullName evidence="8">FFD box profile domain-containing protein</fullName>
    </recommendedName>
</protein>
<sequence length="454" mass="51354">MSFERRKIASLKRSSDENYFDRYTGILHSINSKDSTISLQNVRSYGTEGRRGNPKEEIPPSDNIFEYIVFRGSDVKDLRIDEPAPPKTVLQIPNDPAILRTTAPPSLQSRQGYSFSNEHYPNTQRYSSYQGYDMPSGLQTGTSMASYYDNVSNISEHSINPNHSSNQSLQMPISQTSSAAMNTRLCSLPATQSSVEINASHLSAKLPKKESIAPAMPLPTRLRSSVAHDTSSKKNGMLNHKNITSFAGSPKAQSTSTVSTMNNEIFSDIQNITDKISKLDTESQNNQLSNTGTHLTHRYGKRRDNGHTHVRKPSKVINIPKEEFDFTHWNSKFNKEELIKLSNDRETNDTNNPVVCHKESYYDSKRSFFDNISCENKERIENKEKENSRARRDQERNQNMETFGQFQLPGARKYGKGRGKGRGGLRGKYQGPRSRNVRRDQDTTNGESTQPIQV</sequence>
<feature type="short sequence motif" description="FFD box" evidence="1">
    <location>
        <begin position="360"/>
        <end position="376"/>
    </location>
</feature>
<dbReference type="GO" id="GO:0000932">
    <property type="term" value="C:P-body"/>
    <property type="evidence" value="ECO:0007669"/>
    <property type="project" value="TreeGrafter"/>
</dbReference>
<feature type="compositionally biased region" description="Polar residues" evidence="3">
    <location>
        <begin position="443"/>
        <end position="454"/>
    </location>
</feature>
<evidence type="ECO:0008006" key="8">
    <source>
        <dbReference type="Google" id="ProtNLM"/>
    </source>
</evidence>
<gene>
    <name evidence="6" type="ORF">T551_01824</name>
</gene>
<comment type="caution">
    <text evidence="6">The sequence shown here is derived from an EMBL/GenBank/DDBJ whole genome shotgun (WGS) entry which is preliminary data.</text>
</comment>
<dbReference type="GO" id="GO:0034063">
    <property type="term" value="P:stress granule assembly"/>
    <property type="evidence" value="ECO:0007669"/>
    <property type="project" value="TreeGrafter"/>
</dbReference>
<dbReference type="InterPro" id="IPR010920">
    <property type="entry name" value="LSM_dom_sf"/>
</dbReference>
<feature type="short sequence motif" description="TFG box" evidence="2">
    <location>
        <begin position="387"/>
        <end position="407"/>
    </location>
</feature>
<dbReference type="Pfam" id="PF09532">
    <property type="entry name" value="FDF"/>
    <property type="match status" value="1"/>
</dbReference>
<feature type="domain" description="TFG box profile" evidence="5">
    <location>
        <begin position="387"/>
        <end position="407"/>
    </location>
</feature>
<organism evidence="6 7">
    <name type="scientific">Pneumocystis jirovecii (strain RU7)</name>
    <name type="common">Human pneumocystis pneumonia agent</name>
    <dbReference type="NCBI Taxonomy" id="1408657"/>
    <lineage>
        <taxon>Eukaryota</taxon>
        <taxon>Fungi</taxon>
        <taxon>Dikarya</taxon>
        <taxon>Ascomycota</taxon>
        <taxon>Taphrinomycotina</taxon>
        <taxon>Pneumocystomycetes</taxon>
        <taxon>Pneumocystaceae</taxon>
        <taxon>Pneumocystis</taxon>
    </lineage>
</organism>
<evidence type="ECO:0000256" key="1">
    <source>
        <dbReference type="PROSITE-ProRule" id="PRU00846"/>
    </source>
</evidence>
<evidence type="ECO:0000256" key="3">
    <source>
        <dbReference type="SAM" id="MobiDB-lite"/>
    </source>
</evidence>